<keyword evidence="2" id="KW-0472">Membrane</keyword>
<feature type="transmembrane region" description="Helical" evidence="2">
    <location>
        <begin position="67"/>
        <end position="89"/>
    </location>
</feature>
<evidence type="ECO:0000313" key="3">
    <source>
        <dbReference type="Proteomes" id="UP000887566"/>
    </source>
</evidence>
<organism evidence="3 4">
    <name type="scientific">Plectus sambesii</name>
    <dbReference type="NCBI Taxonomy" id="2011161"/>
    <lineage>
        <taxon>Eukaryota</taxon>
        <taxon>Metazoa</taxon>
        <taxon>Ecdysozoa</taxon>
        <taxon>Nematoda</taxon>
        <taxon>Chromadorea</taxon>
        <taxon>Plectida</taxon>
        <taxon>Plectina</taxon>
        <taxon>Plectoidea</taxon>
        <taxon>Plectidae</taxon>
        <taxon>Plectus</taxon>
    </lineage>
</organism>
<dbReference type="AlphaFoldDB" id="A0A914XP93"/>
<feature type="transmembrane region" description="Helical" evidence="2">
    <location>
        <begin position="134"/>
        <end position="158"/>
    </location>
</feature>
<reference evidence="4" key="1">
    <citation type="submission" date="2022-11" db="UniProtKB">
        <authorList>
            <consortium name="WormBaseParasite"/>
        </authorList>
    </citation>
    <scope>IDENTIFICATION</scope>
</reference>
<keyword evidence="2" id="KW-1133">Transmembrane helix</keyword>
<dbReference type="WBParaSite" id="PSAMB.scaffold990size37562.g10175.t1">
    <property type="protein sequence ID" value="PSAMB.scaffold990size37562.g10175.t1"/>
    <property type="gene ID" value="PSAMB.scaffold990size37562.g10175"/>
</dbReference>
<feature type="transmembrane region" description="Helical" evidence="2">
    <location>
        <begin position="31"/>
        <end position="52"/>
    </location>
</feature>
<evidence type="ECO:0000313" key="4">
    <source>
        <dbReference type="WBParaSite" id="PSAMB.scaffold990size37562.g10175.t1"/>
    </source>
</evidence>
<evidence type="ECO:0000256" key="2">
    <source>
        <dbReference type="SAM" id="Phobius"/>
    </source>
</evidence>
<name>A0A914XP93_9BILA</name>
<protein>
    <submittedName>
        <fullName evidence="4">Uncharacterized protein</fullName>
    </submittedName>
</protein>
<proteinExistence type="predicted"/>
<accession>A0A914XP93</accession>
<keyword evidence="2" id="KW-0812">Transmembrane</keyword>
<sequence length="178" mass="19340">MLNGDEKKVSLAGSEQQPTSPTCICSSARTVALISAYAVIPTITCLMIYFVTVSQESEELLKANKDILITSTCFLSIIIVGFAASFLYGVTYERRYFMIPYIIASVLALLAALVVTIGGSVWADGQGLWHTKPVVISLVVAASAVLAFIEAFLLVSYIRCYQYFVRLEQYKTGVIAAA</sequence>
<evidence type="ECO:0000256" key="1">
    <source>
        <dbReference type="SAM" id="MobiDB-lite"/>
    </source>
</evidence>
<dbReference type="Proteomes" id="UP000887566">
    <property type="component" value="Unplaced"/>
</dbReference>
<feature type="region of interest" description="Disordered" evidence="1">
    <location>
        <begin position="1"/>
        <end position="21"/>
    </location>
</feature>
<feature type="transmembrane region" description="Helical" evidence="2">
    <location>
        <begin position="101"/>
        <end position="122"/>
    </location>
</feature>
<keyword evidence="3" id="KW-1185">Reference proteome</keyword>